<evidence type="ECO:0000313" key="3">
    <source>
        <dbReference type="EMBL" id="QAY65066.1"/>
    </source>
</evidence>
<sequence>MALWKTTSTVSASIVLAASMLAGSAFAASGFTDIGQSQAKEQIEALYDKGIVTGVTSTAFEPKSSIDAAQGVALIARTFNLSLAAIDFKEAPIANQLFPKVANDAWYAESFINAHFNGLDIPESVDPAQTMTREQFVHYVVQGLESTGQYPLIKMYIPITDEDSINVEYQGTIERALLYKIVSLDDNGNFHPEAPVTREEAAAVLYNALQFVEAHADSGAGSGDTSSGSSETNS</sequence>
<feature type="chain" id="PRO_5020353026" evidence="1">
    <location>
        <begin position="28"/>
        <end position="234"/>
    </location>
</feature>
<dbReference type="Proteomes" id="UP000293568">
    <property type="component" value="Chromosome"/>
</dbReference>
<protein>
    <submittedName>
        <fullName evidence="3">S-layer homology domain-containing protein</fullName>
    </submittedName>
</protein>
<feature type="signal peptide" evidence="1">
    <location>
        <begin position="1"/>
        <end position="27"/>
    </location>
</feature>
<dbReference type="OrthoDB" id="1738667at2"/>
<evidence type="ECO:0000256" key="1">
    <source>
        <dbReference type="SAM" id="SignalP"/>
    </source>
</evidence>
<dbReference type="KEGG" id="pprt:ET464_00350"/>
<feature type="domain" description="SLH" evidence="2">
    <location>
        <begin position="26"/>
        <end position="89"/>
    </location>
</feature>
<dbReference type="Pfam" id="PF00395">
    <property type="entry name" value="SLH"/>
    <property type="match status" value="2"/>
</dbReference>
<evidence type="ECO:0000259" key="2">
    <source>
        <dbReference type="PROSITE" id="PS51272"/>
    </source>
</evidence>
<organism evidence="3 4">
    <name type="scientific">Paenibacillus protaetiae</name>
    <dbReference type="NCBI Taxonomy" id="2509456"/>
    <lineage>
        <taxon>Bacteria</taxon>
        <taxon>Bacillati</taxon>
        <taxon>Bacillota</taxon>
        <taxon>Bacilli</taxon>
        <taxon>Bacillales</taxon>
        <taxon>Paenibacillaceae</taxon>
        <taxon>Paenibacillus</taxon>
    </lineage>
</organism>
<dbReference type="PROSITE" id="PS51272">
    <property type="entry name" value="SLH"/>
    <property type="match status" value="2"/>
</dbReference>
<evidence type="ECO:0000313" key="4">
    <source>
        <dbReference type="Proteomes" id="UP000293568"/>
    </source>
</evidence>
<dbReference type="InterPro" id="IPR001119">
    <property type="entry name" value="SLH_dom"/>
</dbReference>
<dbReference type="AlphaFoldDB" id="A0A4P6ERB9"/>
<feature type="domain" description="SLH" evidence="2">
    <location>
        <begin position="156"/>
        <end position="219"/>
    </location>
</feature>
<gene>
    <name evidence="3" type="ORF">ET464_00350</name>
</gene>
<accession>A0A4P6ERB9</accession>
<dbReference type="RefSeq" id="WP_129437237.1">
    <property type="nucleotide sequence ID" value="NZ_CP035492.1"/>
</dbReference>
<proteinExistence type="predicted"/>
<keyword evidence="1" id="KW-0732">Signal</keyword>
<reference evidence="3 4" key="1">
    <citation type="submission" date="2019-01" db="EMBL/GenBank/DDBJ databases">
        <title>Genome sequencing of strain FW100M-2.</title>
        <authorList>
            <person name="Heo J."/>
            <person name="Kim S.-J."/>
            <person name="Kim J.-S."/>
            <person name="Hong S.-B."/>
            <person name="Kwon S.-W."/>
        </authorList>
    </citation>
    <scope>NUCLEOTIDE SEQUENCE [LARGE SCALE GENOMIC DNA]</scope>
    <source>
        <strain evidence="3 4">FW100M-2</strain>
    </source>
</reference>
<keyword evidence="4" id="KW-1185">Reference proteome</keyword>
<name>A0A4P6ERB9_9BACL</name>
<dbReference type="EMBL" id="CP035492">
    <property type="protein sequence ID" value="QAY65066.1"/>
    <property type="molecule type" value="Genomic_DNA"/>
</dbReference>